<dbReference type="PANTHER" id="PTHR13140">
    <property type="entry name" value="MYOSIN"/>
    <property type="match status" value="1"/>
</dbReference>
<proteinExistence type="inferred from homology"/>
<organism evidence="10 11">
    <name type="scientific">Symbiodinium natans</name>
    <dbReference type="NCBI Taxonomy" id="878477"/>
    <lineage>
        <taxon>Eukaryota</taxon>
        <taxon>Sar</taxon>
        <taxon>Alveolata</taxon>
        <taxon>Dinophyceae</taxon>
        <taxon>Suessiales</taxon>
        <taxon>Symbiodiniaceae</taxon>
        <taxon>Symbiodinium</taxon>
    </lineage>
</organism>
<dbReference type="SUPFAM" id="SSF52540">
    <property type="entry name" value="P-loop containing nucleoside triphosphate hydrolases"/>
    <property type="match status" value="1"/>
</dbReference>
<evidence type="ECO:0000256" key="4">
    <source>
        <dbReference type="ARBA" id="ARBA00023175"/>
    </source>
</evidence>
<evidence type="ECO:0000256" key="6">
    <source>
        <dbReference type="PROSITE-ProRule" id="PRU00782"/>
    </source>
</evidence>
<feature type="domain" description="Myosin motor" evidence="9">
    <location>
        <begin position="55"/>
        <end position="734"/>
    </location>
</feature>
<keyword evidence="2 6" id="KW-0067">ATP-binding</keyword>
<keyword evidence="1 6" id="KW-0547">Nucleotide-binding</keyword>
<feature type="compositionally biased region" description="Polar residues" evidence="7">
    <location>
        <begin position="592"/>
        <end position="602"/>
    </location>
</feature>
<dbReference type="Gene3D" id="1.20.58.530">
    <property type="match status" value="1"/>
</dbReference>
<feature type="region of interest" description="Disordered" evidence="7">
    <location>
        <begin position="588"/>
        <end position="615"/>
    </location>
</feature>
<dbReference type="InterPro" id="IPR027417">
    <property type="entry name" value="P-loop_NTPase"/>
</dbReference>
<dbReference type="PROSITE" id="PS51016">
    <property type="entry name" value="MYTH4"/>
    <property type="match status" value="1"/>
</dbReference>
<dbReference type="InterPro" id="IPR038185">
    <property type="entry name" value="MyTH4_dom_sf"/>
</dbReference>
<dbReference type="GO" id="GO:0005524">
    <property type="term" value="F:ATP binding"/>
    <property type="evidence" value="ECO:0007669"/>
    <property type="project" value="UniProtKB-UniRule"/>
</dbReference>
<evidence type="ECO:0000256" key="1">
    <source>
        <dbReference type="ARBA" id="ARBA00022741"/>
    </source>
</evidence>
<dbReference type="PANTHER" id="PTHR13140:SF706">
    <property type="entry name" value="DILUTE CLASS UNCONVENTIONAL MYOSIN, ISOFORM C"/>
    <property type="match status" value="1"/>
</dbReference>
<keyword evidence="11" id="KW-1185">Reference proteome</keyword>
<comment type="similarity">
    <text evidence="6">Belongs to the TRAFAC class myosin-kinesin ATPase superfamily. Myosin family.</text>
</comment>
<evidence type="ECO:0000259" key="8">
    <source>
        <dbReference type="PROSITE" id="PS51016"/>
    </source>
</evidence>
<accession>A0A812UJG8</accession>
<feature type="compositionally biased region" description="Basic and acidic residues" evidence="7">
    <location>
        <begin position="1014"/>
        <end position="1023"/>
    </location>
</feature>
<dbReference type="OrthoDB" id="423486at2759"/>
<evidence type="ECO:0000256" key="2">
    <source>
        <dbReference type="ARBA" id="ARBA00022840"/>
    </source>
</evidence>
<dbReference type="InterPro" id="IPR001609">
    <property type="entry name" value="Myosin_head_motor_dom-like"/>
</dbReference>
<dbReference type="SMART" id="SM00242">
    <property type="entry name" value="MYSc"/>
    <property type="match status" value="1"/>
</dbReference>
<dbReference type="Gene3D" id="1.10.10.820">
    <property type="match status" value="1"/>
</dbReference>
<evidence type="ECO:0000256" key="7">
    <source>
        <dbReference type="SAM" id="MobiDB-lite"/>
    </source>
</evidence>
<dbReference type="Gene3D" id="1.20.120.720">
    <property type="entry name" value="Myosin VI head, motor domain, U50 subdomain"/>
    <property type="match status" value="1"/>
</dbReference>
<feature type="binding site" evidence="6">
    <location>
        <begin position="149"/>
        <end position="156"/>
    </location>
    <ligand>
        <name>ATP</name>
        <dbReference type="ChEBI" id="CHEBI:30616"/>
    </ligand>
</feature>
<dbReference type="Gene3D" id="1.20.5.4820">
    <property type="match status" value="1"/>
</dbReference>
<evidence type="ECO:0000259" key="9">
    <source>
        <dbReference type="PROSITE" id="PS51456"/>
    </source>
</evidence>
<dbReference type="Gene3D" id="3.40.850.10">
    <property type="entry name" value="Kinesin motor domain"/>
    <property type="match status" value="1"/>
</dbReference>
<comment type="caution">
    <text evidence="10">The sequence shown here is derived from an EMBL/GenBank/DDBJ whole genome shotgun (WGS) entry which is preliminary data.</text>
</comment>
<keyword evidence="4 6" id="KW-0505">Motor protein</keyword>
<evidence type="ECO:0000256" key="3">
    <source>
        <dbReference type="ARBA" id="ARBA00023123"/>
    </source>
</evidence>
<dbReference type="GO" id="GO:0005737">
    <property type="term" value="C:cytoplasm"/>
    <property type="evidence" value="ECO:0007669"/>
    <property type="project" value="TreeGrafter"/>
</dbReference>
<dbReference type="GO" id="GO:0000146">
    <property type="term" value="F:microfilament motor activity"/>
    <property type="evidence" value="ECO:0007669"/>
    <property type="project" value="TreeGrafter"/>
</dbReference>
<feature type="compositionally biased region" description="Polar residues" evidence="7">
    <location>
        <begin position="1658"/>
        <end position="1673"/>
    </location>
</feature>
<feature type="domain" description="MyTH4" evidence="8">
    <location>
        <begin position="1214"/>
        <end position="1374"/>
    </location>
</feature>
<dbReference type="GO" id="GO:0016020">
    <property type="term" value="C:membrane"/>
    <property type="evidence" value="ECO:0007669"/>
    <property type="project" value="TreeGrafter"/>
</dbReference>
<dbReference type="SMART" id="SM00139">
    <property type="entry name" value="MyTH4"/>
    <property type="match status" value="1"/>
</dbReference>
<feature type="region of interest" description="Disordered" evidence="7">
    <location>
        <begin position="941"/>
        <end position="1033"/>
    </location>
</feature>
<dbReference type="Proteomes" id="UP000604046">
    <property type="component" value="Unassembled WGS sequence"/>
</dbReference>
<dbReference type="Pfam" id="PF00063">
    <property type="entry name" value="Myosin_head"/>
    <property type="match status" value="1"/>
</dbReference>
<name>A0A812UJG8_9DINO</name>
<dbReference type="Pfam" id="PF00784">
    <property type="entry name" value="MyTH4"/>
    <property type="match status" value="1"/>
</dbReference>
<gene>
    <name evidence="10" type="primary">Myo5a</name>
    <name evidence="10" type="ORF">SNAT2548_LOCUS33160</name>
</gene>
<dbReference type="PROSITE" id="PS50096">
    <property type="entry name" value="IQ"/>
    <property type="match status" value="1"/>
</dbReference>
<dbReference type="InterPro" id="IPR000857">
    <property type="entry name" value="MyTH4_dom"/>
</dbReference>
<feature type="region of interest" description="Disordered" evidence="7">
    <location>
        <begin position="1658"/>
        <end position="1694"/>
    </location>
</feature>
<feature type="compositionally biased region" description="Low complexity" evidence="7">
    <location>
        <begin position="959"/>
        <end position="978"/>
    </location>
</feature>
<keyword evidence="3 6" id="KW-0518">Myosin</keyword>
<dbReference type="InterPro" id="IPR036961">
    <property type="entry name" value="Kinesin_motor_dom_sf"/>
</dbReference>
<dbReference type="Gene3D" id="1.25.40.530">
    <property type="entry name" value="MyTH4 domain"/>
    <property type="match status" value="1"/>
</dbReference>
<dbReference type="EMBL" id="CAJNDS010002743">
    <property type="protein sequence ID" value="CAE7581259.1"/>
    <property type="molecule type" value="Genomic_DNA"/>
</dbReference>
<dbReference type="PROSITE" id="PS51456">
    <property type="entry name" value="MYOSIN_MOTOR"/>
    <property type="match status" value="1"/>
</dbReference>
<dbReference type="GO" id="GO:0016459">
    <property type="term" value="C:myosin complex"/>
    <property type="evidence" value="ECO:0007669"/>
    <property type="project" value="UniProtKB-KW"/>
</dbReference>
<feature type="compositionally biased region" description="Basic and acidic residues" evidence="7">
    <location>
        <begin position="941"/>
        <end position="958"/>
    </location>
</feature>
<dbReference type="GO" id="GO:0051015">
    <property type="term" value="F:actin filament binding"/>
    <property type="evidence" value="ECO:0007669"/>
    <property type="project" value="TreeGrafter"/>
</dbReference>
<dbReference type="CDD" id="cd00124">
    <property type="entry name" value="MYSc"/>
    <property type="match status" value="1"/>
</dbReference>
<reference evidence="10" key="1">
    <citation type="submission" date="2021-02" db="EMBL/GenBank/DDBJ databases">
        <authorList>
            <person name="Dougan E. K."/>
            <person name="Rhodes N."/>
            <person name="Thang M."/>
            <person name="Chan C."/>
        </authorList>
    </citation>
    <scope>NUCLEOTIDE SEQUENCE</scope>
</reference>
<evidence type="ECO:0000313" key="11">
    <source>
        <dbReference type="Proteomes" id="UP000604046"/>
    </source>
</evidence>
<feature type="region of interest" description="Actin-binding" evidence="6">
    <location>
        <begin position="618"/>
        <end position="640"/>
    </location>
</feature>
<evidence type="ECO:0000313" key="10">
    <source>
        <dbReference type="EMBL" id="CAE7581259.1"/>
    </source>
</evidence>
<sequence>MRRLWVPHPQLVWAPCWLHDIIDGIATFATEDGEAFEVGTQGIEDLEEVQPQQVVGVDNVCLLDTVTKAALLQTVRARFKKQTIHTWVSRILLAVNPFQALPLYSSEMLDKYRYASEPQVLPPHVFCIAADALSNLQISRKDQAIVINGESGAGKTESAKLVMSYVAEATKSSETQKQSQGFEEKVLRTNPVMEAFGNAMTVRNNNSSRFVKWLNFQLEDDRLIGCEIQQYLLEGTRVCSVAKGERTYHVFFQMLQARRLPLLEKLELEDPSCYQYTKAGEFAVPGMDDVLGFEELREAFAPLGIDDAMQVQIFQVLAAVLNLGNCTFRAEREDRLEVLDEGPVQRAAKLLSLPVEDLKKCMLVRKIAIGRDIVESPQREDQAIASRDSLSKCLYMQLFAWAVDTLNRTLHVNDAPGTPDKKRQYLGILDIAGFECFDHNSLEQLLINLCNEHLQQFFNTFVFRSELDDYAKEGLKLVCDVQFRDNADVLQLVDGRGGLLDMLDEEVVMPKATDESFVSKVKSGHSKHPCFVQSKINNRVKFGVKHFAGEVTYNCEGFLKKNADKPPDDFLQLLSCSELDLLKQLAREPGQEASSPVSPTKSNNRKPKSTSSKFRSSLRVLIGKISSSDPHFIRCIKPNAQKVPGLFDSKMVLEQLLFSGVLEAVHIRQQGYASRLSYGDFFSRYASLGSRAAQGSASDLARHLKEKLALDLEVGKSKVFMKASAASVLEKERGLMRARMAIRLQALVRARIARSRFSAARPAMKALMNCLRRIGWDARKPETDQPVPILGRLGPDVKAFLTELEQAESALPHLPSSDRLRSTSQAAFGRLTKEQQCLELLEGLAKSTDFVEIEKALARATSLQLPPTPLTEEHLPLRCKALQLQVPLVEALRSALDEKNVESLTRIIDEVGKKGLKLDPSGWLPELAVGDLLQQVDAQRLQHQERQMRDAEARRQLEQKQQQQEQQQQRQAPAAQPAPAEPPQAPAPTASVGKQAPAPSHPPQPLQTAPSQPEESKRSQADSRRRRPTITGFSSVQQAQLLASLQRAAENLDSAALEQLLHEATRNGIEAAELKEYHKKMCDLQSEAFLRQAVEQVLEEVKAECPPSNALQKLQNLSHQLRVLHGDAELIRSASQAVQQGTRRRTKSIAPSAHMRRASAFDVKSTEELRVAREAFGDLSSFSKLKSEGTWKGHRSSQLHQLELAPFIGKMLGHSKVTIAESLTHLPKSREAAAVQTFRNILIWMGDRPAQECQRIASRESVINSVSSDPLMRDETFVQILKQLTGNPSARSEWLGWQLLLQLCHFTPPSDELDDFVRFFCVQKTHAAPLSSGDARALELDRIARECMEALTAAAPAKATDDTSGDMVGVLVYLIDGSSQNLFVPVATTLKDMSSLMGSRVGVKHWRDFAFFQTTGKGESLRMLPDILPVSELISMWQKIREATGLTGHLHWRRRFLWPQEMLQAGDLHHAALTFRQAVRSHLHRPAPCQAGAEAEEMMTAAALLWLESYNPLQQIKDNDRLVHELLKGQMSGLKPTQQDAIRQRLQAKVKDLRKEYGPRVPQLQRMTRAFALMRCFPHFGTHHWPAKGISAAKVHAAGNAAVSNPPDKNLVLHLRQTEPELWIFVDTFGLHLAPALASHTSGAALWSFLFQDTASSGDSEVHNETSPSSPATAYSRRRSLSEMASDDGATTPSVRRNIRLPKQCGRLLRWGAKPGALQLVVHSADLGRSGPILPQLISLACPDALDAAFVVHSALCELLHLPTTCS</sequence>
<dbReference type="PRINTS" id="PR00193">
    <property type="entry name" value="MYOSINHEAVY"/>
</dbReference>
<dbReference type="GO" id="GO:0007015">
    <property type="term" value="P:actin filament organization"/>
    <property type="evidence" value="ECO:0007669"/>
    <property type="project" value="TreeGrafter"/>
</dbReference>
<evidence type="ECO:0000256" key="5">
    <source>
        <dbReference type="ARBA" id="ARBA00023203"/>
    </source>
</evidence>
<protein>
    <submittedName>
        <fullName evidence="10">Myo5a protein</fullName>
    </submittedName>
</protein>
<keyword evidence="5 6" id="KW-0009">Actin-binding</keyword>